<keyword evidence="2" id="KW-1185">Reference proteome</keyword>
<protein>
    <submittedName>
        <fullName evidence="1">Uncharacterized protein</fullName>
    </submittedName>
</protein>
<evidence type="ECO:0000313" key="2">
    <source>
        <dbReference type="Proteomes" id="UP001281147"/>
    </source>
</evidence>
<dbReference type="Proteomes" id="UP001281147">
    <property type="component" value="Unassembled WGS sequence"/>
</dbReference>
<dbReference type="EMBL" id="JAUTXU010000064">
    <property type="protein sequence ID" value="KAK3713229.1"/>
    <property type="molecule type" value="Genomic_DNA"/>
</dbReference>
<organism evidence="1 2">
    <name type="scientific">Vermiconidia calcicola</name>
    <dbReference type="NCBI Taxonomy" id="1690605"/>
    <lineage>
        <taxon>Eukaryota</taxon>
        <taxon>Fungi</taxon>
        <taxon>Dikarya</taxon>
        <taxon>Ascomycota</taxon>
        <taxon>Pezizomycotina</taxon>
        <taxon>Dothideomycetes</taxon>
        <taxon>Dothideomycetidae</taxon>
        <taxon>Mycosphaerellales</taxon>
        <taxon>Extremaceae</taxon>
        <taxon>Vermiconidia</taxon>
    </lineage>
</organism>
<sequence>MLRLYLLSVTALLAVFTKARTDLTGCTSTDVSSPAGASIAWYVPNTGELCEFLDCGGGRAPPKTTVPGCPGYSGTASYSPSYLTGYVQATASSSSAASASASASTSTSFNWDSLISQANTASTSWDLYTTLGNATAATVFPTSTSNITTTRLAANGTGSTGSGLNNGTFSSAPATASSTAATGGAAETAKAWVGSTGLVFGLAVIVAAL</sequence>
<evidence type="ECO:0000313" key="1">
    <source>
        <dbReference type="EMBL" id="KAK3713229.1"/>
    </source>
</evidence>
<reference evidence="1" key="1">
    <citation type="submission" date="2023-07" db="EMBL/GenBank/DDBJ databases">
        <title>Black Yeasts Isolated from many extreme environments.</title>
        <authorList>
            <person name="Coleine C."/>
            <person name="Stajich J.E."/>
            <person name="Selbmann L."/>
        </authorList>
    </citation>
    <scope>NUCLEOTIDE SEQUENCE</scope>
    <source>
        <strain evidence="1">CCFEE 5714</strain>
    </source>
</reference>
<name>A0ACC3NBT4_9PEZI</name>
<gene>
    <name evidence="1" type="ORF">LTR37_008662</name>
</gene>
<proteinExistence type="predicted"/>
<accession>A0ACC3NBT4</accession>
<comment type="caution">
    <text evidence="1">The sequence shown here is derived from an EMBL/GenBank/DDBJ whole genome shotgun (WGS) entry which is preliminary data.</text>
</comment>